<dbReference type="EMBL" id="KV425552">
    <property type="protein sequence ID" value="KZT30106.1"/>
    <property type="molecule type" value="Genomic_DNA"/>
</dbReference>
<dbReference type="AlphaFoldDB" id="A0A165VS55"/>
<accession>A0A165VS55</accession>
<gene>
    <name evidence="1" type="ORF">NEOLEDRAFT_1126933</name>
</gene>
<organism evidence="1 2">
    <name type="scientific">Neolentinus lepideus HHB14362 ss-1</name>
    <dbReference type="NCBI Taxonomy" id="1314782"/>
    <lineage>
        <taxon>Eukaryota</taxon>
        <taxon>Fungi</taxon>
        <taxon>Dikarya</taxon>
        <taxon>Basidiomycota</taxon>
        <taxon>Agaricomycotina</taxon>
        <taxon>Agaricomycetes</taxon>
        <taxon>Gloeophyllales</taxon>
        <taxon>Gloeophyllaceae</taxon>
        <taxon>Neolentinus</taxon>
    </lineage>
</organism>
<protein>
    <recommendedName>
        <fullName evidence="3">Peptidase A2 domain-containing protein</fullName>
    </recommendedName>
</protein>
<evidence type="ECO:0008006" key="3">
    <source>
        <dbReference type="Google" id="ProtNLM"/>
    </source>
</evidence>
<keyword evidence="2" id="KW-1185">Reference proteome</keyword>
<sequence length="74" mass="8298">MALSIFAHVQSPSAHLVQIRLDSGADLSLMSEEHYNSLPQRPHLRQGLRMKLVHLTGNARIDGVIRNLYSLLLP</sequence>
<reference evidence="1 2" key="1">
    <citation type="journal article" date="2016" name="Mol. Biol. Evol.">
        <title>Comparative Genomics of Early-Diverging Mushroom-Forming Fungi Provides Insights into the Origins of Lignocellulose Decay Capabilities.</title>
        <authorList>
            <person name="Nagy L.G."/>
            <person name="Riley R."/>
            <person name="Tritt A."/>
            <person name="Adam C."/>
            <person name="Daum C."/>
            <person name="Floudas D."/>
            <person name="Sun H."/>
            <person name="Yadav J.S."/>
            <person name="Pangilinan J."/>
            <person name="Larsson K.H."/>
            <person name="Matsuura K."/>
            <person name="Barry K."/>
            <person name="Labutti K."/>
            <person name="Kuo R."/>
            <person name="Ohm R.A."/>
            <person name="Bhattacharya S.S."/>
            <person name="Shirouzu T."/>
            <person name="Yoshinaga Y."/>
            <person name="Martin F.M."/>
            <person name="Grigoriev I.V."/>
            <person name="Hibbett D.S."/>
        </authorList>
    </citation>
    <scope>NUCLEOTIDE SEQUENCE [LARGE SCALE GENOMIC DNA]</scope>
    <source>
        <strain evidence="1 2">HHB14362 ss-1</strain>
    </source>
</reference>
<dbReference type="InParanoid" id="A0A165VS55"/>
<name>A0A165VS55_9AGAM</name>
<dbReference type="Proteomes" id="UP000076761">
    <property type="component" value="Unassembled WGS sequence"/>
</dbReference>
<evidence type="ECO:0000313" key="1">
    <source>
        <dbReference type="EMBL" id="KZT30106.1"/>
    </source>
</evidence>
<dbReference type="OrthoDB" id="3068303at2759"/>
<proteinExistence type="predicted"/>
<dbReference type="STRING" id="1314782.A0A165VS55"/>
<evidence type="ECO:0000313" key="2">
    <source>
        <dbReference type="Proteomes" id="UP000076761"/>
    </source>
</evidence>